<dbReference type="AlphaFoldDB" id="W7YK41"/>
<evidence type="ECO:0008006" key="3">
    <source>
        <dbReference type="Google" id="ProtNLM"/>
    </source>
</evidence>
<dbReference type="RefSeq" id="WP_027471546.1">
    <property type="nucleotide sequence ID" value="NZ_BAMD01000012.1"/>
</dbReference>
<name>W7YK41_9BACT</name>
<dbReference type="OrthoDB" id="9799608at2"/>
<dbReference type="SUPFAM" id="SSF54909">
    <property type="entry name" value="Dimeric alpha+beta barrel"/>
    <property type="match status" value="1"/>
</dbReference>
<evidence type="ECO:0000313" key="2">
    <source>
        <dbReference type="Proteomes" id="UP000019402"/>
    </source>
</evidence>
<dbReference type="PANTHER" id="PTHR34389:SF2">
    <property type="entry name" value="L-RHAMNOSE MUTAROTASE"/>
    <property type="match status" value="1"/>
</dbReference>
<dbReference type="PANTHER" id="PTHR34389">
    <property type="entry name" value="L-RHAMNOSE MUTAROTASE"/>
    <property type="match status" value="1"/>
</dbReference>
<dbReference type="eggNOG" id="COG3254">
    <property type="taxonomic scope" value="Bacteria"/>
</dbReference>
<keyword evidence="2" id="KW-1185">Reference proteome</keyword>
<dbReference type="GO" id="GO:0016857">
    <property type="term" value="F:racemase and epimerase activity, acting on carbohydrates and derivatives"/>
    <property type="evidence" value="ECO:0007669"/>
    <property type="project" value="InterPro"/>
</dbReference>
<dbReference type="Gene3D" id="3.30.70.100">
    <property type="match status" value="1"/>
</dbReference>
<dbReference type="STRING" id="869213.GCA_000517085_01816"/>
<proteinExistence type="predicted"/>
<protein>
    <recommendedName>
        <fullName evidence="3">L-rhamnose mutarotase</fullName>
    </recommendedName>
</protein>
<dbReference type="Pfam" id="PF05336">
    <property type="entry name" value="rhaM"/>
    <property type="match status" value="1"/>
</dbReference>
<sequence length="107" mass="12932">MKRFGQIIKLKEEGIKKYIEYHANPWPLVNAKLKEAHIERYSIFRKDNILFAYFEYSGTNYQKDMELIAADPTTRKWWDIVKPLMEPIESRSEGEFWADMEEIFHLD</sequence>
<dbReference type="EMBL" id="BAMD01000012">
    <property type="protein sequence ID" value="GAF02699.1"/>
    <property type="molecule type" value="Genomic_DNA"/>
</dbReference>
<gene>
    <name evidence="1" type="ORF">JCM21142_31340</name>
</gene>
<organism evidence="1 2">
    <name type="scientific">Saccharicrinis fermentans DSM 9555 = JCM 21142</name>
    <dbReference type="NCBI Taxonomy" id="869213"/>
    <lineage>
        <taxon>Bacteria</taxon>
        <taxon>Pseudomonadati</taxon>
        <taxon>Bacteroidota</taxon>
        <taxon>Bacteroidia</taxon>
        <taxon>Marinilabiliales</taxon>
        <taxon>Marinilabiliaceae</taxon>
        <taxon>Saccharicrinis</taxon>
    </lineage>
</organism>
<comment type="caution">
    <text evidence="1">The sequence shown here is derived from an EMBL/GenBank/DDBJ whole genome shotgun (WGS) entry which is preliminary data.</text>
</comment>
<evidence type="ECO:0000313" key="1">
    <source>
        <dbReference type="EMBL" id="GAF02699.1"/>
    </source>
</evidence>
<dbReference type="Proteomes" id="UP000019402">
    <property type="component" value="Unassembled WGS sequence"/>
</dbReference>
<reference evidence="1 2" key="1">
    <citation type="journal article" date="2014" name="Genome Announc.">
        <title>Draft Genome Sequence of Cytophaga fermentans JCM 21142T, a Facultative Anaerobe Isolated from Marine Mud.</title>
        <authorList>
            <person name="Starns D."/>
            <person name="Oshima K."/>
            <person name="Suda W."/>
            <person name="Iino T."/>
            <person name="Yuki M."/>
            <person name="Inoue J."/>
            <person name="Kitamura K."/>
            <person name="Iida T."/>
            <person name="Darby A."/>
            <person name="Hattori M."/>
            <person name="Ohkuma M."/>
        </authorList>
    </citation>
    <scope>NUCLEOTIDE SEQUENCE [LARGE SCALE GENOMIC DNA]</scope>
    <source>
        <strain evidence="1 2">JCM 21142</strain>
    </source>
</reference>
<dbReference type="InterPro" id="IPR008000">
    <property type="entry name" value="Rham/fucose_mutarotase"/>
</dbReference>
<dbReference type="InterPro" id="IPR011008">
    <property type="entry name" value="Dimeric_a/b-barrel"/>
</dbReference>
<accession>W7YK41</accession>